<accession>A0A0E9T7W8</accession>
<keyword evidence="1" id="KW-0472">Membrane</keyword>
<dbReference type="EMBL" id="GBXM01059055">
    <property type="protein sequence ID" value="JAH49522.1"/>
    <property type="molecule type" value="Transcribed_RNA"/>
</dbReference>
<feature type="transmembrane region" description="Helical" evidence="1">
    <location>
        <begin position="12"/>
        <end position="30"/>
    </location>
</feature>
<proteinExistence type="predicted"/>
<sequence>MALNETTTQFIYIKKTLVVVFSIDFIFFLCRQWFYESRSLVEHSDFCLNEQL</sequence>
<keyword evidence="1" id="KW-0812">Transmembrane</keyword>
<evidence type="ECO:0000313" key="2">
    <source>
        <dbReference type="EMBL" id="JAH49522.1"/>
    </source>
</evidence>
<keyword evidence="1" id="KW-1133">Transmembrane helix</keyword>
<protein>
    <submittedName>
        <fullName evidence="2">Uncharacterized protein</fullName>
    </submittedName>
</protein>
<dbReference type="AlphaFoldDB" id="A0A0E9T7W8"/>
<name>A0A0E9T7W8_ANGAN</name>
<reference evidence="2" key="2">
    <citation type="journal article" date="2015" name="Fish Shellfish Immunol.">
        <title>Early steps in the European eel (Anguilla anguilla)-Vibrio vulnificus interaction in the gills: Role of the RtxA13 toxin.</title>
        <authorList>
            <person name="Callol A."/>
            <person name="Pajuelo D."/>
            <person name="Ebbesson L."/>
            <person name="Teles M."/>
            <person name="MacKenzie S."/>
            <person name="Amaro C."/>
        </authorList>
    </citation>
    <scope>NUCLEOTIDE SEQUENCE</scope>
</reference>
<organism evidence="2">
    <name type="scientific">Anguilla anguilla</name>
    <name type="common">European freshwater eel</name>
    <name type="synonym">Muraena anguilla</name>
    <dbReference type="NCBI Taxonomy" id="7936"/>
    <lineage>
        <taxon>Eukaryota</taxon>
        <taxon>Metazoa</taxon>
        <taxon>Chordata</taxon>
        <taxon>Craniata</taxon>
        <taxon>Vertebrata</taxon>
        <taxon>Euteleostomi</taxon>
        <taxon>Actinopterygii</taxon>
        <taxon>Neopterygii</taxon>
        <taxon>Teleostei</taxon>
        <taxon>Anguilliformes</taxon>
        <taxon>Anguillidae</taxon>
        <taxon>Anguilla</taxon>
    </lineage>
</organism>
<reference evidence="2" key="1">
    <citation type="submission" date="2014-11" db="EMBL/GenBank/DDBJ databases">
        <authorList>
            <person name="Amaro Gonzalez C."/>
        </authorList>
    </citation>
    <scope>NUCLEOTIDE SEQUENCE</scope>
</reference>
<evidence type="ECO:0000256" key="1">
    <source>
        <dbReference type="SAM" id="Phobius"/>
    </source>
</evidence>